<protein>
    <submittedName>
        <fullName evidence="3">Putative secreted protein</fullName>
    </submittedName>
</protein>
<dbReference type="AlphaFoldDB" id="A0A4R3Y8B2"/>
<keyword evidence="4" id="KW-1185">Reference proteome</keyword>
<dbReference type="Proteomes" id="UP000295367">
    <property type="component" value="Unassembled WGS sequence"/>
</dbReference>
<feature type="domain" description="Ice-binding protein C-terminal" evidence="2">
    <location>
        <begin position="219"/>
        <end position="242"/>
    </location>
</feature>
<dbReference type="NCBIfam" id="TIGR02595">
    <property type="entry name" value="PEP_CTERM"/>
    <property type="match status" value="1"/>
</dbReference>
<comment type="caution">
    <text evidence="3">The sequence shown here is derived from an EMBL/GenBank/DDBJ whole genome shotgun (WGS) entry which is preliminary data.</text>
</comment>
<keyword evidence="1" id="KW-0732">Signal</keyword>
<feature type="chain" id="PRO_5020605258" evidence="1">
    <location>
        <begin position="24"/>
        <end position="246"/>
    </location>
</feature>
<dbReference type="Pfam" id="PF07589">
    <property type="entry name" value="PEP-CTERM"/>
    <property type="match status" value="1"/>
</dbReference>
<accession>A0A4R3Y8B2</accession>
<name>A0A4R3Y8B2_9PROT</name>
<evidence type="ECO:0000256" key="1">
    <source>
        <dbReference type="SAM" id="SignalP"/>
    </source>
</evidence>
<reference evidence="3 4" key="1">
    <citation type="submission" date="2019-03" db="EMBL/GenBank/DDBJ databases">
        <title>Genomic Encyclopedia of Type Strains, Phase IV (KMG-IV): sequencing the most valuable type-strain genomes for metagenomic binning, comparative biology and taxonomic classification.</title>
        <authorList>
            <person name="Goeker M."/>
        </authorList>
    </citation>
    <scope>NUCLEOTIDE SEQUENCE [LARGE SCALE GENOMIC DNA]</scope>
    <source>
        <strain evidence="3 4">DSM 100309</strain>
    </source>
</reference>
<feature type="signal peptide" evidence="1">
    <location>
        <begin position="1"/>
        <end position="23"/>
    </location>
</feature>
<organism evidence="3 4">
    <name type="scientific">Sulfurirhabdus autotrophica</name>
    <dbReference type="NCBI Taxonomy" id="1706046"/>
    <lineage>
        <taxon>Bacteria</taxon>
        <taxon>Pseudomonadati</taxon>
        <taxon>Pseudomonadota</taxon>
        <taxon>Betaproteobacteria</taxon>
        <taxon>Nitrosomonadales</taxon>
        <taxon>Sulfuricellaceae</taxon>
        <taxon>Sulfurirhabdus</taxon>
    </lineage>
</organism>
<proteinExistence type="predicted"/>
<evidence type="ECO:0000259" key="2">
    <source>
        <dbReference type="Pfam" id="PF07589"/>
    </source>
</evidence>
<dbReference type="EMBL" id="SMCO01000004">
    <property type="protein sequence ID" value="TCV88106.1"/>
    <property type="molecule type" value="Genomic_DNA"/>
</dbReference>
<gene>
    <name evidence="3" type="ORF">EDC63_10463</name>
</gene>
<sequence length="246" mass="26278">MKRILQTLSALALIFSAVGNVQAIPLTDLFNGQSITAGDKVFDQFKLIFQGKSDGSTVNTNNINVTALNDGGLDPGPGLMFNISNQEFNVQGDGIYAYLDFQFGFHVSVLDPNLRINGNSLAMANAFTTTSGQPINDDGSFILEKIGTAAGLSNLGSKNVEFSTLDDVITNKLTDTAAFASQSDIWVTKNILVWATDVGDQAGFDSFSQRFSQGIRPSQIPEPATLTLMGLGLAGLSAVRRRKAMK</sequence>
<dbReference type="InterPro" id="IPR013424">
    <property type="entry name" value="Ice-binding_C"/>
</dbReference>
<dbReference type="RefSeq" id="WP_132920901.1">
    <property type="nucleotide sequence ID" value="NZ_SMCO01000004.1"/>
</dbReference>
<evidence type="ECO:0000313" key="3">
    <source>
        <dbReference type="EMBL" id="TCV88106.1"/>
    </source>
</evidence>
<dbReference type="OrthoDB" id="8758168at2"/>
<evidence type="ECO:0000313" key="4">
    <source>
        <dbReference type="Proteomes" id="UP000295367"/>
    </source>
</evidence>